<gene>
    <name evidence="10" type="primary">fluC</name>
    <name evidence="10" type="synonym">crcB</name>
    <name evidence="11" type="ORF">CGZ94_13270</name>
</gene>
<feature type="binding site" evidence="10">
    <location>
        <position position="78"/>
    </location>
    <ligand>
        <name>Na(+)</name>
        <dbReference type="ChEBI" id="CHEBI:29101"/>
        <note>structural</note>
    </ligand>
</feature>
<evidence type="ECO:0000256" key="5">
    <source>
        <dbReference type="ARBA" id="ARBA00023136"/>
    </source>
</evidence>
<dbReference type="EMBL" id="NMVO01000014">
    <property type="protein sequence ID" value="OYO12858.1"/>
    <property type="molecule type" value="Genomic_DNA"/>
</dbReference>
<comment type="similarity">
    <text evidence="7 10">Belongs to the fluoride channel Fluc/FEX (TC 1.A.43) family.</text>
</comment>
<evidence type="ECO:0000256" key="3">
    <source>
        <dbReference type="ARBA" id="ARBA00022692"/>
    </source>
</evidence>
<accession>A0A255GAB5</accession>
<comment type="activity regulation">
    <text evidence="10">Na(+) is not transported, but it plays an essential structural role and its presence is essential for fluoride channel function.</text>
</comment>
<dbReference type="GO" id="GO:0140114">
    <property type="term" value="P:cellular detoxification of fluoride"/>
    <property type="evidence" value="ECO:0007669"/>
    <property type="project" value="UniProtKB-UniRule"/>
</dbReference>
<keyword evidence="10" id="KW-0915">Sodium</keyword>
<evidence type="ECO:0000256" key="10">
    <source>
        <dbReference type="HAMAP-Rule" id="MF_00454"/>
    </source>
</evidence>
<evidence type="ECO:0000256" key="6">
    <source>
        <dbReference type="ARBA" id="ARBA00023303"/>
    </source>
</evidence>
<protein>
    <recommendedName>
        <fullName evidence="10">Fluoride-specific ion channel FluC</fullName>
    </recommendedName>
</protein>
<keyword evidence="10" id="KW-0813">Transport</keyword>
<keyword evidence="5 10" id="KW-0472">Membrane</keyword>
<dbReference type="HAMAP" id="MF_00454">
    <property type="entry name" value="FluC"/>
    <property type="match status" value="1"/>
</dbReference>
<keyword evidence="6 10" id="KW-0407">Ion channel</keyword>
<evidence type="ECO:0000313" key="11">
    <source>
        <dbReference type="EMBL" id="OYO12858.1"/>
    </source>
</evidence>
<dbReference type="AlphaFoldDB" id="A0A255GAB5"/>
<dbReference type="Pfam" id="PF02537">
    <property type="entry name" value="CRCB"/>
    <property type="match status" value="1"/>
</dbReference>
<keyword evidence="10" id="KW-0406">Ion transport</keyword>
<feature type="transmembrane region" description="Helical" evidence="10">
    <location>
        <begin position="71"/>
        <end position="96"/>
    </location>
</feature>
<dbReference type="GO" id="GO:0062054">
    <property type="term" value="F:fluoride channel activity"/>
    <property type="evidence" value="ECO:0007669"/>
    <property type="project" value="UniProtKB-UniRule"/>
</dbReference>
<organism evidence="11 12">
    <name type="scientific">Enemella evansiae</name>
    <dbReference type="NCBI Taxonomy" id="2016499"/>
    <lineage>
        <taxon>Bacteria</taxon>
        <taxon>Bacillati</taxon>
        <taxon>Actinomycetota</taxon>
        <taxon>Actinomycetes</taxon>
        <taxon>Propionibacteriales</taxon>
        <taxon>Propionibacteriaceae</taxon>
        <taxon>Enemella</taxon>
    </lineage>
</organism>
<feature type="binding site" evidence="10">
    <location>
        <position position="81"/>
    </location>
    <ligand>
        <name>Na(+)</name>
        <dbReference type="ChEBI" id="CHEBI:29101"/>
        <note>structural</note>
    </ligand>
</feature>
<evidence type="ECO:0000256" key="7">
    <source>
        <dbReference type="ARBA" id="ARBA00035120"/>
    </source>
</evidence>
<keyword evidence="10" id="KW-0479">Metal-binding</keyword>
<dbReference type="Proteomes" id="UP000215896">
    <property type="component" value="Unassembled WGS sequence"/>
</dbReference>
<evidence type="ECO:0000256" key="8">
    <source>
        <dbReference type="ARBA" id="ARBA00035585"/>
    </source>
</evidence>
<dbReference type="PANTHER" id="PTHR28259:SF1">
    <property type="entry name" value="FLUORIDE EXPORT PROTEIN 1-RELATED"/>
    <property type="match status" value="1"/>
</dbReference>
<keyword evidence="3 10" id="KW-0812">Transmembrane</keyword>
<dbReference type="GO" id="GO:0046872">
    <property type="term" value="F:metal ion binding"/>
    <property type="evidence" value="ECO:0007669"/>
    <property type="project" value="UniProtKB-KW"/>
</dbReference>
<feature type="transmembrane region" description="Helical" evidence="10">
    <location>
        <begin position="37"/>
        <end position="59"/>
    </location>
</feature>
<comment type="caution">
    <text evidence="11">The sequence shown here is derived from an EMBL/GenBank/DDBJ whole genome shotgun (WGS) entry which is preliminary data.</text>
</comment>
<evidence type="ECO:0000313" key="12">
    <source>
        <dbReference type="Proteomes" id="UP000215896"/>
    </source>
</evidence>
<proteinExistence type="inferred from homology"/>
<keyword evidence="12" id="KW-1185">Reference proteome</keyword>
<evidence type="ECO:0000256" key="4">
    <source>
        <dbReference type="ARBA" id="ARBA00022989"/>
    </source>
</evidence>
<dbReference type="InterPro" id="IPR003691">
    <property type="entry name" value="FluC"/>
</dbReference>
<comment type="subcellular location">
    <subcellularLocation>
        <location evidence="1 10">Cell membrane</location>
        <topology evidence="1 10">Multi-pass membrane protein</topology>
    </subcellularLocation>
</comment>
<evidence type="ECO:0000256" key="2">
    <source>
        <dbReference type="ARBA" id="ARBA00022475"/>
    </source>
</evidence>
<dbReference type="GO" id="GO:0005886">
    <property type="term" value="C:plasma membrane"/>
    <property type="evidence" value="ECO:0007669"/>
    <property type="project" value="UniProtKB-SubCell"/>
</dbReference>
<comment type="catalytic activity">
    <reaction evidence="8">
        <text>fluoride(in) = fluoride(out)</text>
        <dbReference type="Rhea" id="RHEA:76159"/>
        <dbReference type="ChEBI" id="CHEBI:17051"/>
    </reaction>
    <physiologicalReaction direction="left-to-right" evidence="8">
        <dbReference type="Rhea" id="RHEA:76160"/>
    </physiologicalReaction>
</comment>
<comment type="function">
    <text evidence="9 10">Fluoride-specific ion channel. Important for reducing fluoride concentration in the cell, thus reducing its toxicity.</text>
</comment>
<feature type="transmembrane region" description="Helical" evidence="10">
    <location>
        <begin position="102"/>
        <end position="123"/>
    </location>
</feature>
<evidence type="ECO:0000256" key="9">
    <source>
        <dbReference type="ARBA" id="ARBA00049940"/>
    </source>
</evidence>
<sequence>MSSSRIPVLAVVAAGGALGSLARWGLAVALPHSGPGWPWSTLIVNLTGSLLLGVLIVVVDRRPAHRLLYPFLGVGVLGGWTTFSTMMADVAGLVAAQAVARAGAYLLVSLVGGLLATGFGIVLTRRLLGPR</sequence>
<keyword evidence="4 10" id="KW-1133">Transmembrane helix</keyword>
<evidence type="ECO:0000256" key="1">
    <source>
        <dbReference type="ARBA" id="ARBA00004651"/>
    </source>
</evidence>
<name>A0A255GAB5_9ACTN</name>
<keyword evidence="2 10" id="KW-1003">Cell membrane</keyword>
<dbReference type="RefSeq" id="WP_094405907.1">
    <property type="nucleotide sequence ID" value="NZ_NMVO01000014.1"/>
</dbReference>
<reference evidence="11 12" key="1">
    <citation type="submission" date="2017-07" db="EMBL/GenBank/DDBJ databases">
        <title>Draft whole genome sequences of clinical Proprionibacteriaceae strains.</title>
        <authorList>
            <person name="Bernier A.-M."/>
            <person name="Bernard K."/>
            <person name="Domingo M.-C."/>
        </authorList>
    </citation>
    <scope>NUCLEOTIDE SEQUENCE [LARGE SCALE GENOMIC DNA]</scope>
    <source>
        <strain evidence="11 12">NML 030167</strain>
    </source>
</reference>
<dbReference type="PANTHER" id="PTHR28259">
    <property type="entry name" value="FLUORIDE EXPORT PROTEIN 1-RELATED"/>
    <property type="match status" value="1"/>
</dbReference>